<reference evidence="4" key="1">
    <citation type="submission" date="2009-10" db="EMBL/GenBank/DDBJ databases">
        <title>Diversity of trophic interactions inside an arsenic-rich microbial ecosystem.</title>
        <authorList>
            <person name="Bertin P.N."/>
            <person name="Heinrich-Salmeron A."/>
            <person name="Pelletier E."/>
            <person name="Goulhen-Chollet F."/>
            <person name="Arsene-Ploetze F."/>
            <person name="Gallien S."/>
            <person name="Calteau A."/>
            <person name="Vallenet D."/>
            <person name="Casiot C."/>
            <person name="Chane-Woon-Ming B."/>
            <person name="Giloteaux L."/>
            <person name="Barakat M."/>
            <person name="Bonnefoy V."/>
            <person name="Bruneel O."/>
            <person name="Chandler M."/>
            <person name="Cleiss J."/>
            <person name="Duran R."/>
            <person name="Elbaz-Poulichet F."/>
            <person name="Fonknechten N."/>
            <person name="Lauga B."/>
            <person name="Mornico D."/>
            <person name="Ortet P."/>
            <person name="Schaeffer C."/>
            <person name="Siguier P."/>
            <person name="Alexander Thil Smith A."/>
            <person name="Van Dorsselaer A."/>
            <person name="Weissenbach J."/>
            <person name="Medigue C."/>
            <person name="Le Paslier D."/>
        </authorList>
    </citation>
    <scope>NUCLEOTIDE SEQUENCE</scope>
</reference>
<gene>
    <name evidence="4" type="ORF">CARN4_2000</name>
</gene>
<evidence type="ECO:0000313" key="4">
    <source>
        <dbReference type="EMBL" id="CBI01686.1"/>
    </source>
</evidence>
<name>E6Q3C5_9ZZZZ</name>
<dbReference type="GO" id="GO:0008171">
    <property type="term" value="F:O-methyltransferase activity"/>
    <property type="evidence" value="ECO:0007669"/>
    <property type="project" value="InterPro"/>
</dbReference>
<dbReference type="PROSITE" id="PS51682">
    <property type="entry name" value="SAM_OMT_I"/>
    <property type="match status" value="1"/>
</dbReference>
<dbReference type="InterPro" id="IPR002935">
    <property type="entry name" value="SAM_O-MeTrfase"/>
</dbReference>
<dbReference type="Gene3D" id="3.40.50.150">
    <property type="entry name" value="Vaccinia Virus protein VP39"/>
    <property type="match status" value="1"/>
</dbReference>
<sequence length="261" mass="28438">MIPAAFRALAKESGDRKAAILFTTDPLLGHAVSLSAMRLPPNAFASAVGSEYPTIAQRGDPIVCYQNTTIVLNQLQREAIARLWERKLGQDLQKLPQSERHRNLEPDSAEFVCALAAGCHARRLAEIGGSSGISTIALAEAARQSGGSLTSVEIEPTRQSEARETIAALGLTNWVESVLGDAKDIIPRCSELDFILLDCEKEDYIKFFQILNLAPGAVVVADNILSHGLFDYVAHVRMRSDVESITLPIGMGLEVTRFRPR</sequence>
<dbReference type="AlphaFoldDB" id="E6Q3C5"/>
<evidence type="ECO:0008006" key="5">
    <source>
        <dbReference type="Google" id="ProtNLM"/>
    </source>
</evidence>
<dbReference type="EMBL" id="CABO01000021">
    <property type="protein sequence ID" value="CBI01686.1"/>
    <property type="molecule type" value="Genomic_DNA"/>
</dbReference>
<dbReference type="PANTHER" id="PTHR33593:SF1">
    <property type="entry name" value="DUF1442 FAMILY PROTEIN"/>
    <property type="match status" value="1"/>
</dbReference>
<evidence type="ECO:0000256" key="3">
    <source>
        <dbReference type="ARBA" id="ARBA00022691"/>
    </source>
</evidence>
<evidence type="ECO:0000256" key="1">
    <source>
        <dbReference type="ARBA" id="ARBA00022603"/>
    </source>
</evidence>
<dbReference type="GO" id="GO:0032259">
    <property type="term" value="P:methylation"/>
    <property type="evidence" value="ECO:0007669"/>
    <property type="project" value="UniProtKB-KW"/>
</dbReference>
<keyword evidence="3" id="KW-0949">S-adenosyl-L-methionine</keyword>
<dbReference type="Pfam" id="PF07279">
    <property type="entry name" value="DUF1442"/>
    <property type="match status" value="1"/>
</dbReference>
<keyword evidence="2" id="KW-0808">Transferase</keyword>
<comment type="caution">
    <text evidence="4">The sequence shown here is derived from an EMBL/GenBank/DDBJ whole genome shotgun (WGS) entry which is preliminary data.</text>
</comment>
<dbReference type="InterPro" id="IPR009902">
    <property type="entry name" value="DUF1442"/>
</dbReference>
<keyword evidence="1" id="KW-0489">Methyltransferase</keyword>
<dbReference type="InterPro" id="IPR029063">
    <property type="entry name" value="SAM-dependent_MTases_sf"/>
</dbReference>
<dbReference type="SUPFAM" id="SSF53335">
    <property type="entry name" value="S-adenosyl-L-methionine-dependent methyltransferases"/>
    <property type="match status" value="1"/>
</dbReference>
<organism evidence="4">
    <name type="scientific">mine drainage metagenome</name>
    <dbReference type="NCBI Taxonomy" id="410659"/>
    <lineage>
        <taxon>unclassified sequences</taxon>
        <taxon>metagenomes</taxon>
        <taxon>ecological metagenomes</taxon>
    </lineage>
</organism>
<proteinExistence type="predicted"/>
<protein>
    <recommendedName>
        <fullName evidence="5">O-methyltransferase</fullName>
    </recommendedName>
</protein>
<dbReference type="CDD" id="cd02440">
    <property type="entry name" value="AdoMet_MTases"/>
    <property type="match status" value="1"/>
</dbReference>
<dbReference type="PANTHER" id="PTHR33593">
    <property type="entry name" value="DUF1442 FAMILY PROTEIN"/>
    <property type="match status" value="1"/>
</dbReference>
<evidence type="ECO:0000256" key="2">
    <source>
        <dbReference type="ARBA" id="ARBA00022679"/>
    </source>
</evidence>
<accession>E6Q3C5</accession>